<protein>
    <submittedName>
        <fullName evidence="1">Uncharacterized protein</fullName>
    </submittedName>
</protein>
<evidence type="ECO:0000313" key="2">
    <source>
        <dbReference type="Proteomes" id="UP000249061"/>
    </source>
</evidence>
<evidence type="ECO:0000313" key="1">
    <source>
        <dbReference type="EMBL" id="PZR18790.1"/>
    </source>
</evidence>
<organism evidence="1 2">
    <name type="scientific">Archangium gephyra</name>
    <dbReference type="NCBI Taxonomy" id="48"/>
    <lineage>
        <taxon>Bacteria</taxon>
        <taxon>Pseudomonadati</taxon>
        <taxon>Myxococcota</taxon>
        <taxon>Myxococcia</taxon>
        <taxon>Myxococcales</taxon>
        <taxon>Cystobacterineae</taxon>
        <taxon>Archangiaceae</taxon>
        <taxon>Archangium</taxon>
    </lineage>
</organism>
<sequence>MERKSNSTTVVTKETVATGLKTVTTTAREEQALRMRYGATVDMKAPLPKVYGNDGDLADELLLIEMHLLRAVKARNGANTTVASKSDVKSKIAARLGKK</sequence>
<gene>
    <name evidence="1" type="ORF">DI536_02615</name>
</gene>
<reference evidence="1 2" key="1">
    <citation type="submission" date="2017-08" db="EMBL/GenBank/DDBJ databases">
        <title>Infants hospitalized years apart are colonized by the same room-sourced microbial strains.</title>
        <authorList>
            <person name="Brooks B."/>
            <person name="Olm M.R."/>
            <person name="Firek B.A."/>
            <person name="Baker R."/>
            <person name="Thomas B.C."/>
            <person name="Morowitz M.J."/>
            <person name="Banfield J.F."/>
        </authorList>
    </citation>
    <scope>NUCLEOTIDE SEQUENCE [LARGE SCALE GENOMIC DNA]</scope>
    <source>
        <strain evidence="1">S2_003_000_R2_14</strain>
    </source>
</reference>
<comment type="caution">
    <text evidence="1">The sequence shown here is derived from an EMBL/GenBank/DDBJ whole genome shotgun (WGS) entry which is preliminary data.</text>
</comment>
<dbReference type="AlphaFoldDB" id="A0A2W5TSZ6"/>
<accession>A0A2W5TSZ6</accession>
<dbReference type="Proteomes" id="UP000249061">
    <property type="component" value="Unassembled WGS sequence"/>
</dbReference>
<dbReference type="EMBL" id="QFQP01000001">
    <property type="protein sequence ID" value="PZR18790.1"/>
    <property type="molecule type" value="Genomic_DNA"/>
</dbReference>
<name>A0A2W5TSZ6_9BACT</name>
<proteinExistence type="predicted"/>